<evidence type="ECO:0000313" key="1">
    <source>
        <dbReference type="EMBL" id="TDV57381.1"/>
    </source>
</evidence>
<dbReference type="InterPro" id="IPR007375">
    <property type="entry name" value="SoxG"/>
</dbReference>
<proteinExistence type="predicted"/>
<name>A0A4V3FV17_9PSEU</name>
<gene>
    <name evidence="1" type="ORF">CLV71_101252</name>
</gene>
<dbReference type="EMBL" id="SOCP01000001">
    <property type="protein sequence ID" value="TDV57381.1"/>
    <property type="molecule type" value="Genomic_DNA"/>
</dbReference>
<dbReference type="Pfam" id="PF04268">
    <property type="entry name" value="SoxG"/>
    <property type="match status" value="1"/>
</dbReference>
<sequence>MTADSLRRSPLADHPLPAGMRELPFRRAANVQGGGPFPKPAANTAIRWEEHDVLWLGPSEWLVLDGPPLELPNGVDVSANRTTIELSGPHARDILEKGCTLDLHPRSFSAGNCAQTTLARTQVILWQTTDEPTYHLLVRNSFAHYLAAWLTDAAAES</sequence>
<dbReference type="RefSeq" id="WP_243866154.1">
    <property type="nucleotide sequence ID" value="NZ_SOCP01000001.1"/>
</dbReference>
<accession>A0A4V3FV17</accession>
<protein>
    <submittedName>
        <fullName evidence="1">Sarcosine oxidase subunit gamma</fullName>
    </submittedName>
</protein>
<dbReference type="InterPro" id="IPR027266">
    <property type="entry name" value="TrmE/GcvT-like"/>
</dbReference>
<comment type="caution">
    <text evidence="1">The sequence shown here is derived from an EMBL/GenBank/DDBJ whole genome shotgun (WGS) entry which is preliminary data.</text>
</comment>
<keyword evidence="2" id="KW-1185">Reference proteome</keyword>
<dbReference type="AlphaFoldDB" id="A0A4V3FV17"/>
<evidence type="ECO:0000313" key="2">
    <source>
        <dbReference type="Proteomes" id="UP000294927"/>
    </source>
</evidence>
<reference evidence="1 2" key="1">
    <citation type="submission" date="2019-03" db="EMBL/GenBank/DDBJ databases">
        <title>Genomic Encyclopedia of Archaeal and Bacterial Type Strains, Phase II (KMG-II): from individual species to whole genera.</title>
        <authorList>
            <person name="Goeker M."/>
        </authorList>
    </citation>
    <scope>NUCLEOTIDE SEQUENCE [LARGE SCALE GENOMIC DNA]</scope>
    <source>
        <strain evidence="1 2">DSM 45499</strain>
    </source>
</reference>
<organism evidence="1 2">
    <name type="scientific">Actinophytocola oryzae</name>
    <dbReference type="NCBI Taxonomy" id="502181"/>
    <lineage>
        <taxon>Bacteria</taxon>
        <taxon>Bacillati</taxon>
        <taxon>Actinomycetota</taxon>
        <taxon>Actinomycetes</taxon>
        <taxon>Pseudonocardiales</taxon>
        <taxon>Pseudonocardiaceae</taxon>
    </lineage>
</organism>
<dbReference type="Gene3D" id="3.30.1360.120">
    <property type="entry name" value="Probable tRNA modification gtpase trme, domain 1"/>
    <property type="match status" value="1"/>
</dbReference>
<dbReference type="Gene3D" id="3.30.70.1520">
    <property type="entry name" value="Heterotetrameric sarcosine oxidase"/>
    <property type="match status" value="1"/>
</dbReference>
<dbReference type="SUPFAM" id="SSF103025">
    <property type="entry name" value="Folate-binding domain"/>
    <property type="match status" value="1"/>
</dbReference>
<dbReference type="Proteomes" id="UP000294927">
    <property type="component" value="Unassembled WGS sequence"/>
</dbReference>